<gene>
    <name evidence="6" type="primary">LOC102804980</name>
</gene>
<protein>
    <submittedName>
        <fullName evidence="6">Pleckstrin homology domain-containing family B member 2-like</fullName>
    </submittedName>
</protein>
<proteinExistence type="predicted"/>
<organism evidence="5 6">
    <name type="scientific">Saccoglossus kowalevskii</name>
    <name type="common">Acorn worm</name>
    <dbReference type="NCBI Taxonomy" id="10224"/>
    <lineage>
        <taxon>Eukaryota</taxon>
        <taxon>Metazoa</taxon>
        <taxon>Hemichordata</taxon>
        <taxon>Enteropneusta</taxon>
        <taxon>Harrimaniidae</taxon>
        <taxon>Saccoglossus</taxon>
    </lineage>
</organism>
<keyword evidence="2" id="KW-0472">Membrane</keyword>
<comment type="subcellular location">
    <subcellularLocation>
        <location evidence="1">Membrane</location>
    </subcellularLocation>
</comment>
<feature type="region of interest" description="Disordered" evidence="3">
    <location>
        <begin position="122"/>
        <end position="186"/>
    </location>
</feature>
<evidence type="ECO:0000313" key="6">
    <source>
        <dbReference type="RefSeq" id="XP_006822260.1"/>
    </source>
</evidence>
<sequence>MSLTLEEADMSGDLKKGYLRRYGGFLFKSWKKRYFVLYQDGHLAWYEGPGGSREGLVNIKREVSMLRIGQQCSHDAPKLPSVHDNIGNMIALSTTGKKTHYVLSADQNELIAWLQALHQARGLPPPNQQNAAMPQVNQSGAPPPGFQPNVTQDYPPPYPGLPSQQGFQQGGRPYPVQRGGGARGPAQQTVVVQNDRGGGGDGFATGMMLGATMGYGWGYGPGLGWACARKEFSKVSKNCM</sequence>
<evidence type="ECO:0000313" key="5">
    <source>
        <dbReference type="Proteomes" id="UP000694865"/>
    </source>
</evidence>
<dbReference type="InterPro" id="IPR001849">
    <property type="entry name" value="PH_domain"/>
</dbReference>
<keyword evidence="5" id="KW-1185">Reference proteome</keyword>
<dbReference type="Pfam" id="PF00169">
    <property type="entry name" value="PH"/>
    <property type="match status" value="1"/>
</dbReference>
<dbReference type="PROSITE" id="PS50003">
    <property type="entry name" value="PH_DOMAIN"/>
    <property type="match status" value="1"/>
</dbReference>
<evidence type="ECO:0000256" key="3">
    <source>
        <dbReference type="SAM" id="MobiDB-lite"/>
    </source>
</evidence>
<dbReference type="InterPro" id="IPR011993">
    <property type="entry name" value="PH-like_dom_sf"/>
</dbReference>
<dbReference type="GeneID" id="102804980"/>
<name>A0ABM0MQG9_SACKO</name>
<dbReference type="SMART" id="SM00233">
    <property type="entry name" value="PH"/>
    <property type="match status" value="1"/>
</dbReference>
<dbReference type="Proteomes" id="UP000694865">
    <property type="component" value="Unplaced"/>
</dbReference>
<feature type="compositionally biased region" description="Low complexity" evidence="3">
    <location>
        <begin position="128"/>
        <end position="138"/>
    </location>
</feature>
<feature type="domain" description="PH" evidence="4">
    <location>
        <begin position="12"/>
        <end position="122"/>
    </location>
</feature>
<accession>A0ABM0MQG9</accession>
<evidence type="ECO:0000259" key="4">
    <source>
        <dbReference type="PROSITE" id="PS50003"/>
    </source>
</evidence>
<reference evidence="6" key="1">
    <citation type="submission" date="2025-08" db="UniProtKB">
        <authorList>
            <consortium name="RefSeq"/>
        </authorList>
    </citation>
    <scope>IDENTIFICATION</scope>
    <source>
        <tissue evidence="6">Testes</tissue>
    </source>
</reference>
<dbReference type="SUPFAM" id="SSF50729">
    <property type="entry name" value="PH domain-like"/>
    <property type="match status" value="1"/>
</dbReference>
<dbReference type="Gene3D" id="2.30.29.30">
    <property type="entry name" value="Pleckstrin-homology domain (PH domain)/Phosphotyrosine-binding domain (PTB)"/>
    <property type="match status" value="1"/>
</dbReference>
<evidence type="ECO:0000256" key="2">
    <source>
        <dbReference type="ARBA" id="ARBA00023136"/>
    </source>
</evidence>
<evidence type="ECO:0000256" key="1">
    <source>
        <dbReference type="ARBA" id="ARBA00004370"/>
    </source>
</evidence>
<dbReference type="RefSeq" id="XP_006822260.1">
    <property type="nucleotide sequence ID" value="XM_006822197.1"/>
</dbReference>
<dbReference type="PANTHER" id="PTHR14309:SF12">
    <property type="entry name" value="PH DOMAIN-CONTAINING PROTEIN"/>
    <property type="match status" value="1"/>
</dbReference>
<dbReference type="InterPro" id="IPR039680">
    <property type="entry name" value="PLEKHB1/2"/>
</dbReference>
<dbReference type="PANTHER" id="PTHR14309">
    <property type="entry name" value="EXPRESSED PROTEIN"/>
    <property type="match status" value="1"/>
</dbReference>